<protein>
    <submittedName>
        <fullName evidence="3">Ephrin-A5b</fullName>
    </submittedName>
</protein>
<feature type="compositionally biased region" description="Basic and acidic residues" evidence="1">
    <location>
        <begin position="100"/>
        <end position="113"/>
    </location>
</feature>
<gene>
    <name evidence="3" type="primary">efna5b_1</name>
    <name evidence="3" type="ORF">EYF80_046489</name>
</gene>
<keyword evidence="2" id="KW-0472">Membrane</keyword>
<evidence type="ECO:0000256" key="1">
    <source>
        <dbReference type="SAM" id="MobiDB-lite"/>
    </source>
</evidence>
<feature type="compositionally biased region" description="Basic residues" evidence="1">
    <location>
        <begin position="84"/>
        <end position="99"/>
    </location>
</feature>
<keyword evidence="2" id="KW-0812">Transmembrane</keyword>
<reference evidence="3 4" key="1">
    <citation type="submission" date="2019-03" db="EMBL/GenBank/DDBJ databases">
        <title>First draft genome of Liparis tanakae, snailfish: a comprehensive survey of snailfish specific genes.</title>
        <authorList>
            <person name="Kim W."/>
            <person name="Song I."/>
            <person name="Jeong J.-H."/>
            <person name="Kim D."/>
            <person name="Kim S."/>
            <person name="Ryu S."/>
            <person name="Song J.Y."/>
            <person name="Lee S.K."/>
        </authorList>
    </citation>
    <scope>NUCLEOTIDE SEQUENCE [LARGE SCALE GENOMIC DNA]</scope>
    <source>
        <tissue evidence="3">Muscle</tissue>
    </source>
</reference>
<feature type="transmembrane region" description="Helical" evidence="2">
    <location>
        <begin position="138"/>
        <end position="162"/>
    </location>
</feature>
<evidence type="ECO:0000313" key="4">
    <source>
        <dbReference type="Proteomes" id="UP000314294"/>
    </source>
</evidence>
<dbReference type="EMBL" id="SRLO01000975">
    <property type="protein sequence ID" value="TNN43333.1"/>
    <property type="molecule type" value="Genomic_DNA"/>
</dbReference>
<keyword evidence="2" id="KW-1133">Transmembrane helix</keyword>
<accession>A0A4Z2FRD2</accession>
<name>A0A4Z2FRD2_9TELE</name>
<organism evidence="3 4">
    <name type="scientific">Liparis tanakae</name>
    <name type="common">Tanaka's snailfish</name>
    <dbReference type="NCBI Taxonomy" id="230148"/>
    <lineage>
        <taxon>Eukaryota</taxon>
        <taxon>Metazoa</taxon>
        <taxon>Chordata</taxon>
        <taxon>Craniata</taxon>
        <taxon>Vertebrata</taxon>
        <taxon>Euteleostomi</taxon>
        <taxon>Actinopterygii</taxon>
        <taxon>Neopterygii</taxon>
        <taxon>Teleostei</taxon>
        <taxon>Neoteleostei</taxon>
        <taxon>Acanthomorphata</taxon>
        <taxon>Eupercaria</taxon>
        <taxon>Perciformes</taxon>
        <taxon>Cottioidei</taxon>
        <taxon>Cottales</taxon>
        <taxon>Liparidae</taxon>
        <taxon>Liparis</taxon>
    </lineage>
</organism>
<feature type="compositionally biased region" description="Basic residues" evidence="1">
    <location>
        <begin position="114"/>
        <end position="128"/>
    </location>
</feature>
<dbReference type="OrthoDB" id="8949261at2759"/>
<feature type="region of interest" description="Disordered" evidence="1">
    <location>
        <begin position="84"/>
        <end position="128"/>
    </location>
</feature>
<dbReference type="Proteomes" id="UP000314294">
    <property type="component" value="Unassembled WGS sequence"/>
</dbReference>
<comment type="caution">
    <text evidence="3">The sequence shown here is derived from an EMBL/GenBank/DDBJ whole genome shotgun (WGS) entry which is preliminary data.</text>
</comment>
<proteinExistence type="predicted"/>
<keyword evidence="4" id="KW-1185">Reference proteome</keyword>
<dbReference type="AlphaFoldDB" id="A0A4Z2FRD2"/>
<evidence type="ECO:0000313" key="3">
    <source>
        <dbReference type="EMBL" id="TNN43333.1"/>
    </source>
</evidence>
<sequence>MSTALWDADIGERPRGEKRVRSHNAVRFSLGRREGLLPTSAVTPPVYDRRKDIRNRRHSATPVPVELRCPRCLCADILREIKNKKKKQKKKKKKKKKPVIHPDNRPAPEETTRRSARRRVSKTRLTDRHRRGIRARSFAVVMLQMEMVIFLCLVLLTCVYSQEPSSKVVADRFAVFWNRTNAK</sequence>
<evidence type="ECO:0000256" key="2">
    <source>
        <dbReference type="SAM" id="Phobius"/>
    </source>
</evidence>